<evidence type="ECO:0000313" key="1">
    <source>
        <dbReference type="EMBL" id="PZG01985.1"/>
    </source>
</evidence>
<protein>
    <submittedName>
        <fullName evidence="1">Uncharacterized protein</fullName>
    </submittedName>
</protein>
<sequence>MGGLTPATNTTAPIRHRLPDFFEELSGTPLRQHVGVEPVGPRGCAPPLGLTARIQRFGGYATDEVASRPSRSTPATTGQDLRVREAVTRAHHEECARVVAALTRRFGNLDIAEEAARDLRPKCG</sequence>
<comment type="caution">
    <text evidence="1">The sequence shown here is derived from an EMBL/GenBank/DDBJ whole genome shotgun (WGS) entry which is preliminary data.</text>
</comment>
<accession>A0A2W2D9E3</accession>
<dbReference type="AlphaFoldDB" id="A0A2W2D9E3"/>
<name>A0A2W2D9E3_9ACTN</name>
<evidence type="ECO:0000313" key="2">
    <source>
        <dbReference type="Proteomes" id="UP000248749"/>
    </source>
</evidence>
<proteinExistence type="predicted"/>
<gene>
    <name evidence="1" type="ORF">C1I99_04655</name>
</gene>
<reference evidence="1 2" key="1">
    <citation type="submission" date="2018-01" db="EMBL/GenBank/DDBJ databases">
        <title>Draft genome sequence of Salinispora sp. 13K206.</title>
        <authorList>
            <person name="Sahin N."/>
            <person name="Saygin H."/>
            <person name="Ay H."/>
        </authorList>
    </citation>
    <scope>NUCLEOTIDE SEQUENCE [LARGE SCALE GENOMIC DNA]</scope>
    <source>
        <strain evidence="1 2">13K206</strain>
    </source>
</reference>
<organism evidence="1 2">
    <name type="scientific">Micromonospora deserti</name>
    <dbReference type="NCBI Taxonomy" id="2070366"/>
    <lineage>
        <taxon>Bacteria</taxon>
        <taxon>Bacillati</taxon>
        <taxon>Actinomycetota</taxon>
        <taxon>Actinomycetes</taxon>
        <taxon>Micromonosporales</taxon>
        <taxon>Micromonosporaceae</taxon>
        <taxon>Micromonospora</taxon>
    </lineage>
</organism>
<dbReference type="EMBL" id="POUB01000016">
    <property type="protein sequence ID" value="PZG01985.1"/>
    <property type="molecule type" value="Genomic_DNA"/>
</dbReference>
<dbReference type="Proteomes" id="UP000248749">
    <property type="component" value="Unassembled WGS sequence"/>
</dbReference>
<keyword evidence="2" id="KW-1185">Reference proteome</keyword>